<dbReference type="AlphaFoldDB" id="A0A081AID9"/>
<dbReference type="Proteomes" id="UP000028582">
    <property type="component" value="Unassembled WGS sequence"/>
</dbReference>
<sequence>MPESIPDLVKQMLKVVGFIEVGIVAGPRPAPMTNKSCIFDNVTAVLIKIAFKTAYVIGDNDVQQILPGPDKPPVT</sequence>
<comment type="caution">
    <text evidence="1">The sequence shown here is derived from an EMBL/GenBank/DDBJ whole genome shotgun (WGS) entry which is preliminary data.</text>
</comment>
<name>A0A081AID9_PHYNI</name>
<gene>
    <name evidence="1" type="ORF">F444_06470</name>
</gene>
<proteinExistence type="predicted"/>
<protein>
    <submittedName>
        <fullName evidence="1">Uncharacterized protein</fullName>
    </submittedName>
</protein>
<evidence type="ECO:0000313" key="1">
    <source>
        <dbReference type="EMBL" id="ETO78650.1"/>
    </source>
</evidence>
<reference evidence="1 2" key="1">
    <citation type="submission" date="2013-11" db="EMBL/GenBank/DDBJ databases">
        <title>The Genome Sequence of Phytophthora parasitica P1976.</title>
        <authorList>
            <consortium name="The Broad Institute Genomics Platform"/>
            <person name="Russ C."/>
            <person name="Tyler B."/>
            <person name="Panabieres F."/>
            <person name="Shan W."/>
            <person name="Tripathy S."/>
            <person name="Grunwald N."/>
            <person name="Machado M."/>
            <person name="Johnson C.S."/>
            <person name="Walker B."/>
            <person name="Young S."/>
            <person name="Zeng Q."/>
            <person name="Gargeya S."/>
            <person name="Fitzgerald M."/>
            <person name="Haas B."/>
            <person name="Abouelleil A."/>
            <person name="Allen A.W."/>
            <person name="Alvarado L."/>
            <person name="Arachchi H.M."/>
            <person name="Berlin A.M."/>
            <person name="Chapman S.B."/>
            <person name="Gainer-Dewar J."/>
            <person name="Goldberg J."/>
            <person name="Griggs A."/>
            <person name="Gujja S."/>
            <person name="Hansen M."/>
            <person name="Howarth C."/>
            <person name="Imamovic A."/>
            <person name="Ireland A."/>
            <person name="Larimer J."/>
            <person name="McCowan C."/>
            <person name="Murphy C."/>
            <person name="Pearson M."/>
            <person name="Poon T.W."/>
            <person name="Priest M."/>
            <person name="Roberts A."/>
            <person name="Saif S."/>
            <person name="Shea T."/>
            <person name="Sisk P."/>
            <person name="Sykes S."/>
            <person name="Wortman J."/>
            <person name="Nusbaum C."/>
            <person name="Birren B."/>
        </authorList>
    </citation>
    <scope>NUCLEOTIDE SEQUENCE [LARGE SCALE GENOMIC DNA]</scope>
    <source>
        <strain evidence="1 2">P1976</strain>
    </source>
</reference>
<dbReference type="EMBL" id="ANJA01001196">
    <property type="protein sequence ID" value="ETO78650.1"/>
    <property type="molecule type" value="Genomic_DNA"/>
</dbReference>
<evidence type="ECO:0000313" key="2">
    <source>
        <dbReference type="Proteomes" id="UP000028582"/>
    </source>
</evidence>
<accession>A0A081AID9</accession>
<organism evidence="1 2">
    <name type="scientific">Phytophthora nicotianae P1976</name>
    <dbReference type="NCBI Taxonomy" id="1317066"/>
    <lineage>
        <taxon>Eukaryota</taxon>
        <taxon>Sar</taxon>
        <taxon>Stramenopiles</taxon>
        <taxon>Oomycota</taxon>
        <taxon>Peronosporomycetes</taxon>
        <taxon>Peronosporales</taxon>
        <taxon>Peronosporaceae</taxon>
        <taxon>Phytophthora</taxon>
    </lineage>
</organism>